<dbReference type="SMART" id="SM00387">
    <property type="entry name" value="HATPase_c"/>
    <property type="match status" value="1"/>
</dbReference>
<evidence type="ECO:0000256" key="12">
    <source>
        <dbReference type="ARBA" id="ARBA00023012"/>
    </source>
</evidence>
<evidence type="ECO:0000256" key="13">
    <source>
        <dbReference type="ARBA" id="ARBA00023136"/>
    </source>
</evidence>
<evidence type="ECO:0000256" key="3">
    <source>
        <dbReference type="ARBA" id="ARBA00012438"/>
    </source>
</evidence>
<dbReference type="OrthoDB" id="9813151at2"/>
<reference evidence="19" key="1">
    <citation type="submission" date="2018-02" db="EMBL/GenBank/DDBJ databases">
        <authorList>
            <person name="Holder M.E."/>
            <person name="Ajami N.J."/>
            <person name="Petrosino J.F."/>
        </authorList>
    </citation>
    <scope>NUCLEOTIDE SEQUENCE [LARGE SCALE GENOMIC DNA]</scope>
    <source>
        <strain evidence="19">CCUG 47711</strain>
    </source>
</reference>
<keyword evidence="6" id="KW-0808">Transferase</keyword>
<dbReference type="GO" id="GO:0005524">
    <property type="term" value="F:ATP binding"/>
    <property type="evidence" value="ECO:0007669"/>
    <property type="project" value="UniProtKB-KW"/>
</dbReference>
<keyword evidence="9" id="KW-0418">Kinase</keyword>
<evidence type="ECO:0000256" key="9">
    <source>
        <dbReference type="ARBA" id="ARBA00022777"/>
    </source>
</evidence>
<evidence type="ECO:0000256" key="2">
    <source>
        <dbReference type="ARBA" id="ARBA00004651"/>
    </source>
</evidence>
<feature type="domain" description="HAMP" evidence="17">
    <location>
        <begin position="236"/>
        <end position="297"/>
    </location>
</feature>
<keyword evidence="10" id="KW-0067">ATP-binding</keyword>
<dbReference type="PRINTS" id="PR00344">
    <property type="entry name" value="BCTRLSENSOR"/>
</dbReference>
<dbReference type="InterPro" id="IPR005467">
    <property type="entry name" value="His_kinase_dom"/>
</dbReference>
<evidence type="ECO:0000256" key="7">
    <source>
        <dbReference type="ARBA" id="ARBA00022692"/>
    </source>
</evidence>
<dbReference type="PROSITE" id="PS50885">
    <property type="entry name" value="HAMP"/>
    <property type="match status" value="1"/>
</dbReference>
<evidence type="ECO:0000256" key="6">
    <source>
        <dbReference type="ARBA" id="ARBA00022679"/>
    </source>
</evidence>
<dbReference type="InterPro" id="IPR004358">
    <property type="entry name" value="Sig_transdc_His_kin-like_C"/>
</dbReference>
<evidence type="ECO:0000259" key="17">
    <source>
        <dbReference type="PROSITE" id="PS50885"/>
    </source>
</evidence>
<feature type="transmembrane region" description="Helical" evidence="15">
    <location>
        <begin position="39"/>
        <end position="58"/>
    </location>
</feature>
<dbReference type="InterPro" id="IPR003661">
    <property type="entry name" value="HisK_dim/P_dom"/>
</dbReference>
<dbReference type="CDD" id="cd00075">
    <property type="entry name" value="HATPase"/>
    <property type="match status" value="1"/>
</dbReference>
<feature type="domain" description="Histidine kinase" evidence="16">
    <location>
        <begin position="305"/>
        <end position="526"/>
    </location>
</feature>
<dbReference type="InterPro" id="IPR036890">
    <property type="entry name" value="HATPase_C_sf"/>
</dbReference>
<dbReference type="Pfam" id="PF00672">
    <property type="entry name" value="HAMP"/>
    <property type="match status" value="1"/>
</dbReference>
<dbReference type="GO" id="GO:0000155">
    <property type="term" value="F:phosphorelay sensor kinase activity"/>
    <property type="evidence" value="ECO:0007669"/>
    <property type="project" value="InterPro"/>
</dbReference>
<dbReference type="FunFam" id="3.30.565.10:FF:000006">
    <property type="entry name" value="Sensor histidine kinase WalK"/>
    <property type="match status" value="1"/>
</dbReference>
<dbReference type="SMART" id="SM00388">
    <property type="entry name" value="HisKA"/>
    <property type="match status" value="1"/>
</dbReference>
<dbReference type="Gene3D" id="1.10.287.130">
    <property type="match status" value="1"/>
</dbReference>
<comment type="catalytic activity">
    <reaction evidence="1">
        <text>ATP + protein L-histidine = ADP + protein N-phospho-L-histidine.</text>
        <dbReference type="EC" id="2.7.13.3"/>
    </reaction>
</comment>
<accession>A0A2S0KNS9</accession>
<dbReference type="PANTHER" id="PTHR45528:SF1">
    <property type="entry name" value="SENSOR HISTIDINE KINASE CPXA"/>
    <property type="match status" value="1"/>
</dbReference>
<dbReference type="InterPro" id="IPR003660">
    <property type="entry name" value="HAMP_dom"/>
</dbReference>
<keyword evidence="4" id="KW-1003">Cell membrane</keyword>
<feature type="transmembrane region" description="Helical" evidence="15">
    <location>
        <begin position="211"/>
        <end position="234"/>
    </location>
</feature>
<dbReference type="GO" id="GO:0005886">
    <property type="term" value="C:plasma membrane"/>
    <property type="evidence" value="ECO:0007669"/>
    <property type="project" value="UniProtKB-SubCell"/>
</dbReference>
<dbReference type="Gene3D" id="3.30.565.10">
    <property type="entry name" value="Histidine kinase-like ATPase, C-terminal domain"/>
    <property type="match status" value="1"/>
</dbReference>
<dbReference type="PROSITE" id="PS50109">
    <property type="entry name" value="HIS_KIN"/>
    <property type="match status" value="1"/>
</dbReference>
<evidence type="ECO:0000259" key="16">
    <source>
        <dbReference type="PROSITE" id="PS50109"/>
    </source>
</evidence>
<evidence type="ECO:0000256" key="11">
    <source>
        <dbReference type="ARBA" id="ARBA00022989"/>
    </source>
</evidence>
<dbReference type="CDD" id="cd00082">
    <property type="entry name" value="HisKA"/>
    <property type="match status" value="1"/>
</dbReference>
<dbReference type="CDD" id="cd06225">
    <property type="entry name" value="HAMP"/>
    <property type="match status" value="1"/>
</dbReference>
<dbReference type="Pfam" id="PF00512">
    <property type="entry name" value="HisKA"/>
    <property type="match status" value="1"/>
</dbReference>
<keyword evidence="13 15" id="KW-0472">Membrane</keyword>
<keyword evidence="12" id="KW-0902">Two-component regulatory system</keyword>
<evidence type="ECO:0000256" key="5">
    <source>
        <dbReference type="ARBA" id="ARBA00022553"/>
    </source>
</evidence>
<organism evidence="18 19">
    <name type="scientific">Fastidiosipila sanguinis</name>
    <dbReference type="NCBI Taxonomy" id="236753"/>
    <lineage>
        <taxon>Bacteria</taxon>
        <taxon>Bacillati</taxon>
        <taxon>Bacillota</taxon>
        <taxon>Clostridia</taxon>
        <taxon>Eubacteriales</taxon>
        <taxon>Oscillospiraceae</taxon>
        <taxon>Fastidiosipila</taxon>
    </lineage>
</organism>
<dbReference type="RefSeq" id="WP_106012639.1">
    <property type="nucleotide sequence ID" value="NZ_CP027226.1"/>
</dbReference>
<dbReference type="Pfam" id="PF02518">
    <property type="entry name" value="HATPase_c"/>
    <property type="match status" value="1"/>
</dbReference>
<dbReference type="InterPro" id="IPR036097">
    <property type="entry name" value="HisK_dim/P_sf"/>
</dbReference>
<dbReference type="Gene3D" id="6.10.340.10">
    <property type="match status" value="1"/>
</dbReference>
<dbReference type="Proteomes" id="UP000237947">
    <property type="component" value="Chromosome"/>
</dbReference>
<protein>
    <recommendedName>
        <fullName evidence="3">histidine kinase</fullName>
        <ecNumber evidence="3">2.7.13.3</ecNumber>
    </recommendedName>
</protein>
<sequence length="528" mass="59557">MEPNEQDKKQKHNQSKSDQVNKKLEAKRKKSTTNMLKQFNLLIIVLVVLSFLVLIFVYSRIISSAASEERLVQMDRAANAITNFYEDASEKSLWSTNELSVYMSVVAEATGSYLWLYDDTGRLLYINQVPDSAKENIKIGTDNYMYLPKDIIAIDIPEGGINFLGGNFLGLFQDDGNWVTVIRELKNNEGNKVSNLLLAHKIEPVLDSAQYLIEGIFIVFLIAVVLAMVIIVIYTRRISDPIEKLTKAATRVSNGDLSARVDISKYQESRHSYEDDDIMILVKIFNRMVEQIERGNSEQTDFIASISHDLRTPLTSIKGFINAILDGTIPSEKQDHYLGIVQNEVNRLSDLVSDMNSIILLDNDIDPNNFEEFNINETIIETVQGTEILLQEKDIAVQTNIQSGSKAVIVYGDQREISRVIYNLVTNAIKFVPDKEGIISINVDVQGRDIVLITIEDNGPGIAQDKLSHVFDRFYKVDHSRTDRSGSGLGLYICKRILQKHGQSIFAEKSESLGGAKFEFTLPFIRVE</sequence>
<dbReference type="SMART" id="SM00304">
    <property type="entry name" value="HAMP"/>
    <property type="match status" value="1"/>
</dbReference>
<evidence type="ECO:0000256" key="14">
    <source>
        <dbReference type="SAM" id="MobiDB-lite"/>
    </source>
</evidence>
<dbReference type="SUPFAM" id="SSF55874">
    <property type="entry name" value="ATPase domain of HSP90 chaperone/DNA topoisomerase II/histidine kinase"/>
    <property type="match status" value="1"/>
</dbReference>
<dbReference type="AlphaFoldDB" id="A0A2S0KNS9"/>
<keyword evidence="5" id="KW-0597">Phosphoprotein</keyword>
<feature type="region of interest" description="Disordered" evidence="14">
    <location>
        <begin position="1"/>
        <end position="23"/>
    </location>
</feature>
<dbReference type="EC" id="2.7.13.3" evidence="3"/>
<evidence type="ECO:0000256" key="1">
    <source>
        <dbReference type="ARBA" id="ARBA00000085"/>
    </source>
</evidence>
<dbReference type="PANTHER" id="PTHR45528">
    <property type="entry name" value="SENSOR HISTIDINE KINASE CPXA"/>
    <property type="match status" value="1"/>
</dbReference>
<evidence type="ECO:0000313" key="18">
    <source>
        <dbReference type="EMBL" id="AVM42686.1"/>
    </source>
</evidence>
<evidence type="ECO:0000256" key="15">
    <source>
        <dbReference type="SAM" id="Phobius"/>
    </source>
</evidence>
<gene>
    <name evidence="18" type="ORF">C5Q98_05420</name>
</gene>
<dbReference type="SUPFAM" id="SSF158472">
    <property type="entry name" value="HAMP domain-like"/>
    <property type="match status" value="1"/>
</dbReference>
<evidence type="ECO:0000256" key="10">
    <source>
        <dbReference type="ARBA" id="ARBA00022840"/>
    </source>
</evidence>
<evidence type="ECO:0000256" key="4">
    <source>
        <dbReference type="ARBA" id="ARBA00022475"/>
    </source>
</evidence>
<evidence type="ECO:0000256" key="8">
    <source>
        <dbReference type="ARBA" id="ARBA00022741"/>
    </source>
</evidence>
<dbReference type="InterPro" id="IPR050398">
    <property type="entry name" value="HssS/ArlS-like"/>
</dbReference>
<dbReference type="SUPFAM" id="SSF47384">
    <property type="entry name" value="Homodimeric domain of signal transducing histidine kinase"/>
    <property type="match status" value="1"/>
</dbReference>
<name>A0A2S0KNS9_9FIRM</name>
<evidence type="ECO:0000313" key="19">
    <source>
        <dbReference type="Proteomes" id="UP000237947"/>
    </source>
</evidence>
<comment type="subcellular location">
    <subcellularLocation>
        <location evidence="2">Cell membrane</location>
        <topology evidence="2">Multi-pass membrane protein</topology>
    </subcellularLocation>
</comment>
<dbReference type="EMBL" id="CP027226">
    <property type="protein sequence ID" value="AVM42686.1"/>
    <property type="molecule type" value="Genomic_DNA"/>
</dbReference>
<dbReference type="KEGG" id="fsa:C5Q98_05420"/>
<keyword evidence="19" id="KW-1185">Reference proteome</keyword>
<dbReference type="InterPro" id="IPR003594">
    <property type="entry name" value="HATPase_dom"/>
</dbReference>
<keyword evidence="8" id="KW-0547">Nucleotide-binding</keyword>
<keyword evidence="11 15" id="KW-1133">Transmembrane helix</keyword>
<keyword evidence="7 15" id="KW-0812">Transmembrane</keyword>
<proteinExistence type="predicted"/>